<comment type="caution">
    <text evidence="11">The sequence shown here is derived from an EMBL/GenBank/DDBJ whole genome shotgun (WGS) entry which is preliminary data.</text>
</comment>
<keyword evidence="12" id="KW-1185">Reference proteome</keyword>
<evidence type="ECO:0000256" key="5">
    <source>
        <dbReference type="ARBA" id="ARBA00022448"/>
    </source>
</evidence>
<reference evidence="11 12" key="1">
    <citation type="submission" date="2018-04" db="EMBL/GenBank/DDBJ databases">
        <title>Novel Campyloabacter and Helicobacter Species and Strains.</title>
        <authorList>
            <person name="Mannion A.J."/>
            <person name="Shen Z."/>
            <person name="Fox J.G."/>
        </authorList>
    </citation>
    <scope>NUCLEOTIDE SEQUENCE [LARGE SCALE GENOMIC DNA]</scope>
    <source>
        <strain evidence="11 12">ATCC 700242</strain>
    </source>
</reference>
<organism evidence="11 12">
    <name type="scientific">Helicobacter cholecystus</name>
    <dbReference type="NCBI Taxonomy" id="45498"/>
    <lineage>
        <taxon>Bacteria</taxon>
        <taxon>Pseudomonadati</taxon>
        <taxon>Campylobacterota</taxon>
        <taxon>Epsilonproteobacteria</taxon>
        <taxon>Campylobacterales</taxon>
        <taxon>Helicobacteraceae</taxon>
        <taxon>Helicobacter</taxon>
    </lineage>
</organism>
<accession>A0A3D8IY39</accession>
<feature type="transmembrane region" description="Helical" evidence="10">
    <location>
        <begin position="122"/>
        <end position="140"/>
    </location>
</feature>
<dbReference type="NCBIfam" id="TIGR01528">
    <property type="entry name" value="NMN_trans_PnuC"/>
    <property type="match status" value="1"/>
</dbReference>
<feature type="transmembrane region" description="Helical" evidence="10">
    <location>
        <begin position="35"/>
        <end position="52"/>
    </location>
</feature>
<gene>
    <name evidence="11" type="ORF">CQA62_01380</name>
</gene>
<evidence type="ECO:0000256" key="8">
    <source>
        <dbReference type="ARBA" id="ARBA00022989"/>
    </source>
</evidence>
<keyword evidence="7 10" id="KW-0812">Transmembrane</keyword>
<protein>
    <recommendedName>
        <fullName evidence="4">Nicotinamide riboside transporter PnuC</fullName>
    </recommendedName>
</protein>
<evidence type="ECO:0000313" key="12">
    <source>
        <dbReference type="Proteomes" id="UP000257067"/>
    </source>
</evidence>
<evidence type="ECO:0000256" key="7">
    <source>
        <dbReference type="ARBA" id="ARBA00022692"/>
    </source>
</evidence>
<feature type="transmembrane region" description="Helical" evidence="10">
    <location>
        <begin position="12"/>
        <end position="29"/>
    </location>
</feature>
<evidence type="ECO:0000313" key="11">
    <source>
        <dbReference type="EMBL" id="RDU70187.1"/>
    </source>
</evidence>
<keyword evidence="8 10" id="KW-1133">Transmembrane helix</keyword>
<dbReference type="GO" id="GO:0005886">
    <property type="term" value="C:plasma membrane"/>
    <property type="evidence" value="ECO:0007669"/>
    <property type="project" value="UniProtKB-SubCell"/>
</dbReference>
<dbReference type="RefSeq" id="WP_104724208.1">
    <property type="nucleotide sequence ID" value="NZ_FZNE01000002.1"/>
</dbReference>
<evidence type="ECO:0000256" key="10">
    <source>
        <dbReference type="SAM" id="Phobius"/>
    </source>
</evidence>
<dbReference type="InterPro" id="IPR006419">
    <property type="entry name" value="NMN_transpt_PnuC"/>
</dbReference>
<keyword evidence="9 10" id="KW-0472">Membrane</keyword>
<feature type="transmembrane region" description="Helical" evidence="10">
    <location>
        <begin position="173"/>
        <end position="191"/>
    </location>
</feature>
<feature type="transmembrane region" description="Helical" evidence="10">
    <location>
        <begin position="146"/>
        <end position="166"/>
    </location>
</feature>
<keyword evidence="5" id="KW-0813">Transport</keyword>
<feature type="transmembrane region" description="Helical" evidence="10">
    <location>
        <begin position="82"/>
        <end position="101"/>
    </location>
</feature>
<dbReference type="PANTHER" id="PTHR36122">
    <property type="entry name" value="NICOTINAMIDE RIBOSIDE TRANSPORTER PNUC"/>
    <property type="match status" value="1"/>
</dbReference>
<evidence type="ECO:0000256" key="4">
    <source>
        <dbReference type="ARBA" id="ARBA00017522"/>
    </source>
</evidence>
<dbReference type="PANTHER" id="PTHR36122:SF2">
    <property type="entry name" value="NICOTINAMIDE RIBOSIDE TRANSPORTER PNUC"/>
    <property type="match status" value="1"/>
</dbReference>
<comment type="function">
    <text evidence="1">Required for nicotinamide riboside transport across the inner membrane.</text>
</comment>
<dbReference type="Proteomes" id="UP000257067">
    <property type="component" value="Unassembled WGS sequence"/>
</dbReference>
<proteinExistence type="inferred from homology"/>
<dbReference type="GO" id="GO:0034257">
    <property type="term" value="F:nicotinamide riboside transmembrane transporter activity"/>
    <property type="evidence" value="ECO:0007669"/>
    <property type="project" value="InterPro"/>
</dbReference>
<comment type="subcellular location">
    <subcellularLocation>
        <location evidence="2">Cell membrane</location>
        <topology evidence="2">Multi-pass membrane protein</topology>
    </subcellularLocation>
</comment>
<evidence type="ECO:0000256" key="9">
    <source>
        <dbReference type="ARBA" id="ARBA00023136"/>
    </source>
</evidence>
<comment type="similarity">
    <text evidence="3">Belongs to the nicotinamide ribonucleoside (NR) uptake permease (TC 4.B.1) family.</text>
</comment>
<sequence length="230" mass="26882">MEFLKLQFTNLSLRFYTLLFLTCSFVVMLSVLNHGGVLSIVVAVLGIIYVFFAGEGKFICFFFGIPYSLLYAYIAYENKLYGDMMLNILYLPINFAGIFMWKNHQNQAKTKITITSLNIKEIIFYSLLITFATYIYGMYLQSLNASFAYLNAFSVMAQILSFYLQVKRYVQSYLLVTLANIATIIMWWLIYDTSKEQIAQLLNIIIFFIAGVYYYFVWRGEMKKQEVENQ</sequence>
<dbReference type="Pfam" id="PF04973">
    <property type="entry name" value="NMN_transporter"/>
    <property type="match status" value="1"/>
</dbReference>
<name>A0A3D8IY39_9HELI</name>
<dbReference type="AlphaFoldDB" id="A0A3D8IY39"/>
<evidence type="ECO:0000256" key="2">
    <source>
        <dbReference type="ARBA" id="ARBA00004651"/>
    </source>
</evidence>
<dbReference type="OrthoDB" id="5363132at2"/>
<evidence type="ECO:0000256" key="1">
    <source>
        <dbReference type="ARBA" id="ARBA00002672"/>
    </source>
</evidence>
<feature type="transmembrane region" description="Helical" evidence="10">
    <location>
        <begin position="197"/>
        <end position="216"/>
    </location>
</feature>
<keyword evidence="6" id="KW-1003">Cell membrane</keyword>
<feature type="transmembrane region" description="Helical" evidence="10">
    <location>
        <begin position="59"/>
        <end position="76"/>
    </location>
</feature>
<dbReference type="EMBL" id="NXLU01000001">
    <property type="protein sequence ID" value="RDU70187.1"/>
    <property type="molecule type" value="Genomic_DNA"/>
</dbReference>
<evidence type="ECO:0000256" key="6">
    <source>
        <dbReference type="ARBA" id="ARBA00022475"/>
    </source>
</evidence>
<evidence type="ECO:0000256" key="3">
    <source>
        <dbReference type="ARBA" id="ARBA00006669"/>
    </source>
</evidence>